<evidence type="ECO:0000313" key="2">
    <source>
        <dbReference type="Proteomes" id="UP000827986"/>
    </source>
</evidence>
<dbReference type="EMBL" id="JAHDVG010000487">
    <property type="protein sequence ID" value="KAH1166329.1"/>
    <property type="molecule type" value="Genomic_DNA"/>
</dbReference>
<sequence length="99" mass="11495">MLSYVSARKKELSLFAGYNDPCVTRRFYYKPSIFHSFDPFNAYLMSLSSQGRRSFLLLVSCEYSTRKGTKLYLNTALSSFFTPHTAEIWHTCELTHSQC</sequence>
<protein>
    <submittedName>
        <fullName evidence="1">Uncharacterized protein</fullName>
    </submittedName>
</protein>
<dbReference type="Proteomes" id="UP000827986">
    <property type="component" value="Unassembled WGS sequence"/>
</dbReference>
<reference evidence="1" key="1">
    <citation type="submission" date="2021-09" db="EMBL/GenBank/DDBJ databases">
        <title>The genome of Mauremys mutica provides insights into the evolution of semi-aquatic lifestyle.</title>
        <authorList>
            <person name="Gong S."/>
            <person name="Gao Y."/>
        </authorList>
    </citation>
    <scope>NUCLEOTIDE SEQUENCE</scope>
    <source>
        <strain evidence="1">MM-2020</strain>
        <tissue evidence="1">Muscle</tissue>
    </source>
</reference>
<proteinExistence type="predicted"/>
<keyword evidence="2" id="KW-1185">Reference proteome</keyword>
<dbReference type="AlphaFoldDB" id="A0A9D3WME7"/>
<comment type="caution">
    <text evidence="1">The sequence shown here is derived from an EMBL/GenBank/DDBJ whole genome shotgun (WGS) entry which is preliminary data.</text>
</comment>
<name>A0A9D3WME7_9SAUR</name>
<evidence type="ECO:0000313" key="1">
    <source>
        <dbReference type="EMBL" id="KAH1166329.1"/>
    </source>
</evidence>
<gene>
    <name evidence="1" type="ORF">KIL84_015501</name>
</gene>
<organism evidence="1 2">
    <name type="scientific">Mauremys mutica</name>
    <name type="common">yellowpond turtle</name>
    <dbReference type="NCBI Taxonomy" id="74926"/>
    <lineage>
        <taxon>Eukaryota</taxon>
        <taxon>Metazoa</taxon>
        <taxon>Chordata</taxon>
        <taxon>Craniata</taxon>
        <taxon>Vertebrata</taxon>
        <taxon>Euteleostomi</taxon>
        <taxon>Archelosauria</taxon>
        <taxon>Testudinata</taxon>
        <taxon>Testudines</taxon>
        <taxon>Cryptodira</taxon>
        <taxon>Durocryptodira</taxon>
        <taxon>Testudinoidea</taxon>
        <taxon>Geoemydidae</taxon>
        <taxon>Geoemydinae</taxon>
        <taxon>Mauremys</taxon>
    </lineage>
</organism>
<accession>A0A9D3WME7</accession>